<dbReference type="InterPro" id="IPR011659">
    <property type="entry name" value="WD40"/>
</dbReference>
<accession>F5XMY3</accession>
<dbReference type="eggNOG" id="COG0823">
    <property type="taxonomic scope" value="Bacteria"/>
</dbReference>
<dbReference type="SUPFAM" id="SSF82171">
    <property type="entry name" value="DPP6 N-terminal domain-like"/>
    <property type="match status" value="1"/>
</dbReference>
<dbReference type="InterPro" id="IPR011042">
    <property type="entry name" value="6-blade_b-propeller_TolB-like"/>
</dbReference>
<proteinExistence type="predicted"/>
<organism evidence="1 2">
    <name type="scientific">Microlunatus phosphovorus (strain ATCC 700054 / DSM 10555 / JCM 9379 / NBRC 101784 / NCIMB 13414 / VKM Ac-1990 / NM-1)</name>
    <dbReference type="NCBI Taxonomy" id="1032480"/>
    <lineage>
        <taxon>Bacteria</taxon>
        <taxon>Bacillati</taxon>
        <taxon>Actinomycetota</taxon>
        <taxon>Actinomycetes</taxon>
        <taxon>Propionibacteriales</taxon>
        <taxon>Propionibacteriaceae</taxon>
        <taxon>Microlunatus</taxon>
    </lineage>
</organism>
<protein>
    <recommendedName>
        <fullName evidence="3">Biopolymer transporter Tol</fullName>
    </recommendedName>
</protein>
<dbReference type="OrthoDB" id="262125at2"/>
<dbReference type="Proteomes" id="UP000007947">
    <property type="component" value="Chromosome"/>
</dbReference>
<evidence type="ECO:0000313" key="1">
    <source>
        <dbReference type="EMBL" id="BAK34056.1"/>
    </source>
</evidence>
<dbReference type="STRING" id="1032480.MLP_10420"/>
<dbReference type="EMBL" id="AP012204">
    <property type="protein sequence ID" value="BAK34056.1"/>
    <property type="molecule type" value="Genomic_DNA"/>
</dbReference>
<dbReference type="RefSeq" id="WP_013861939.1">
    <property type="nucleotide sequence ID" value="NC_015635.1"/>
</dbReference>
<dbReference type="AlphaFoldDB" id="F5XMY3"/>
<evidence type="ECO:0000313" key="2">
    <source>
        <dbReference type="Proteomes" id="UP000007947"/>
    </source>
</evidence>
<sequence>MAYRTLGSGQRCQVWVGGPDLVEPELIFETDELLIEAPNWSLAGDVLYVNGNGRLWRLPVDGSAGLEEIPHQGLPSINNDHVLDPDGEQVYLSAEDGHIYRAALTGGPVERVTVDEGVWHFLHGVSPDGGRLAYVRLKDFAEPGRLAIMAPHGPTTVVDTGPGHLDGPEWSPDGRWIYVNTEAFTDRPGHAQLARVRDASLGEGTEIERLVVSDTVDWFPHLSRDGHFASYIVFPPGTLGHPPDLDVEVRVVSTADWTVPLRRYPLFGGQGTLNVNSWAPTGRRFAFVAYPIQ</sequence>
<gene>
    <name evidence="1" type="ordered locus">MLP_10420</name>
</gene>
<evidence type="ECO:0008006" key="3">
    <source>
        <dbReference type="Google" id="ProtNLM"/>
    </source>
</evidence>
<dbReference type="HOGENOM" id="CLU_056136_0_0_11"/>
<dbReference type="KEGG" id="mph:MLP_10420"/>
<name>F5XMY3_MICPN</name>
<dbReference type="Gene3D" id="2.120.10.30">
    <property type="entry name" value="TolB, C-terminal domain"/>
    <property type="match status" value="1"/>
</dbReference>
<dbReference type="Pfam" id="PF07676">
    <property type="entry name" value="PD40"/>
    <property type="match status" value="1"/>
</dbReference>
<reference evidence="1 2" key="1">
    <citation type="submission" date="2011-05" db="EMBL/GenBank/DDBJ databases">
        <title>Whole genome sequence of Microlunatus phosphovorus NM-1.</title>
        <authorList>
            <person name="Hosoyama A."/>
            <person name="Sasaki K."/>
            <person name="Harada T."/>
            <person name="Igarashi R."/>
            <person name="Kawakoshi A."/>
            <person name="Sasagawa M."/>
            <person name="Fukada J."/>
            <person name="Nakamura S."/>
            <person name="Katano Y."/>
            <person name="Hanada S."/>
            <person name="Kamagata Y."/>
            <person name="Nakamura N."/>
            <person name="Yamazaki S."/>
            <person name="Fujita N."/>
        </authorList>
    </citation>
    <scope>NUCLEOTIDE SEQUENCE [LARGE SCALE GENOMIC DNA]</scope>
    <source>
        <strain evidence="2">ATCC 700054 / DSM 10555 / JCM 9379 / NBRC 101784 / NCIMB 13414 / VKM Ac-1990 / NM-1</strain>
    </source>
</reference>
<keyword evidence="2" id="KW-1185">Reference proteome</keyword>